<evidence type="ECO:0000313" key="2">
    <source>
        <dbReference type="Proteomes" id="UP000217790"/>
    </source>
</evidence>
<dbReference type="OrthoDB" id="3033067at2759"/>
<dbReference type="AlphaFoldDB" id="A0A2H3CPM5"/>
<evidence type="ECO:0000313" key="1">
    <source>
        <dbReference type="EMBL" id="PBK83334.1"/>
    </source>
</evidence>
<gene>
    <name evidence="1" type="ORF">ARMGADRAFT_1089446</name>
</gene>
<sequence>MSAKEMGLDNPWTILLYCLTGVGLIKPQKPQAFALWYKANTADVDAAWQTNVDDLQKKKKPILPSQCAAAFQSFKSKTYQLLPEVEKSAWQDLATEEHEATTKEFKEKLQVPISKELSDLQQHLEWLPSVVKPLMQMIGEATGCIVSVYVAGPQPADSGQLHIASFHGDKTLSSVKQNFIKAKCANFKYFVLPIYSTFLKKCYMVEMCREQALLVDMPTLESIRFAAEEEGVALHPVVREIFNVSRGSETITTTTPTTKSISKLKKPLRVPPVKKMNEMLKVAMANDALKTAMAGTAPAPEAGTVPVPE</sequence>
<dbReference type="STRING" id="47427.A0A2H3CPM5"/>
<name>A0A2H3CPM5_ARMGA</name>
<accession>A0A2H3CPM5</accession>
<dbReference type="InParanoid" id="A0A2H3CPM5"/>
<proteinExistence type="predicted"/>
<organism evidence="1 2">
    <name type="scientific">Armillaria gallica</name>
    <name type="common">Bulbous honey fungus</name>
    <name type="synonym">Armillaria bulbosa</name>
    <dbReference type="NCBI Taxonomy" id="47427"/>
    <lineage>
        <taxon>Eukaryota</taxon>
        <taxon>Fungi</taxon>
        <taxon>Dikarya</taxon>
        <taxon>Basidiomycota</taxon>
        <taxon>Agaricomycotina</taxon>
        <taxon>Agaricomycetes</taxon>
        <taxon>Agaricomycetidae</taxon>
        <taxon>Agaricales</taxon>
        <taxon>Marasmiineae</taxon>
        <taxon>Physalacriaceae</taxon>
        <taxon>Armillaria</taxon>
    </lineage>
</organism>
<dbReference type="Proteomes" id="UP000217790">
    <property type="component" value="Unassembled WGS sequence"/>
</dbReference>
<dbReference type="EMBL" id="KZ293707">
    <property type="protein sequence ID" value="PBK83334.1"/>
    <property type="molecule type" value="Genomic_DNA"/>
</dbReference>
<protein>
    <submittedName>
        <fullName evidence="1">Uncharacterized protein</fullName>
    </submittedName>
</protein>
<keyword evidence="2" id="KW-1185">Reference proteome</keyword>
<reference evidence="2" key="1">
    <citation type="journal article" date="2017" name="Nat. Ecol. Evol.">
        <title>Genome expansion and lineage-specific genetic innovations in the forest pathogenic fungi Armillaria.</title>
        <authorList>
            <person name="Sipos G."/>
            <person name="Prasanna A.N."/>
            <person name="Walter M.C."/>
            <person name="O'Connor E."/>
            <person name="Balint B."/>
            <person name="Krizsan K."/>
            <person name="Kiss B."/>
            <person name="Hess J."/>
            <person name="Varga T."/>
            <person name="Slot J."/>
            <person name="Riley R."/>
            <person name="Boka B."/>
            <person name="Rigling D."/>
            <person name="Barry K."/>
            <person name="Lee J."/>
            <person name="Mihaltcheva S."/>
            <person name="LaButti K."/>
            <person name="Lipzen A."/>
            <person name="Waldron R."/>
            <person name="Moloney N.M."/>
            <person name="Sperisen C."/>
            <person name="Kredics L."/>
            <person name="Vagvoelgyi C."/>
            <person name="Patrignani A."/>
            <person name="Fitzpatrick D."/>
            <person name="Nagy I."/>
            <person name="Doyle S."/>
            <person name="Anderson J.B."/>
            <person name="Grigoriev I.V."/>
            <person name="Gueldener U."/>
            <person name="Muensterkoetter M."/>
            <person name="Nagy L.G."/>
        </authorList>
    </citation>
    <scope>NUCLEOTIDE SEQUENCE [LARGE SCALE GENOMIC DNA]</scope>
    <source>
        <strain evidence="2">Ar21-2</strain>
    </source>
</reference>